<evidence type="ECO:0000256" key="1">
    <source>
        <dbReference type="ARBA" id="ARBA00022679"/>
    </source>
</evidence>
<gene>
    <name evidence="2" type="ORF">COS33_00470</name>
</gene>
<dbReference type="GO" id="GO:0016765">
    <property type="term" value="F:transferase activity, transferring alkyl or aryl (other than methyl) groups"/>
    <property type="evidence" value="ECO:0007669"/>
    <property type="project" value="InterPro"/>
</dbReference>
<keyword evidence="1 2" id="KW-0808">Transferase</keyword>
<dbReference type="SUPFAM" id="SSF64005">
    <property type="entry name" value="Undecaprenyl diphosphate synthase"/>
    <property type="match status" value="1"/>
</dbReference>
<feature type="non-terminal residue" evidence="2">
    <location>
        <position position="44"/>
    </location>
</feature>
<evidence type="ECO:0000313" key="3">
    <source>
        <dbReference type="Proteomes" id="UP000230595"/>
    </source>
</evidence>
<dbReference type="AlphaFoldDB" id="A0A2M7CQW7"/>
<sequence length="44" mass="5085">MAYSGVDEIMEAIEKISKLKINKELVKNNLWTKDLPPIDLIIRT</sequence>
<accession>A0A2M7CQW7</accession>
<dbReference type="EMBL" id="PEUH01000007">
    <property type="protein sequence ID" value="PIV31956.1"/>
    <property type="molecule type" value="Genomic_DNA"/>
</dbReference>
<proteinExistence type="predicted"/>
<dbReference type="Proteomes" id="UP000230595">
    <property type="component" value="Unassembled WGS sequence"/>
</dbReference>
<dbReference type="InterPro" id="IPR036424">
    <property type="entry name" value="UPP_synth-like_sf"/>
</dbReference>
<reference evidence="3" key="1">
    <citation type="submission" date="2017-09" db="EMBL/GenBank/DDBJ databases">
        <title>Depth-based differentiation of microbial function through sediment-hosted aquifers and enrichment of novel symbionts in the deep terrestrial subsurface.</title>
        <authorList>
            <person name="Probst A.J."/>
            <person name="Ladd B."/>
            <person name="Jarett J.K."/>
            <person name="Geller-Mcgrath D.E."/>
            <person name="Sieber C.M.K."/>
            <person name="Emerson J.B."/>
            <person name="Anantharaman K."/>
            <person name="Thomas B.C."/>
            <person name="Malmstrom R."/>
            <person name="Stieglmeier M."/>
            <person name="Klingl A."/>
            <person name="Woyke T."/>
            <person name="Ryan C.M."/>
            <person name="Banfield J.F."/>
        </authorList>
    </citation>
    <scope>NUCLEOTIDE SEQUENCE [LARGE SCALE GENOMIC DNA]</scope>
</reference>
<organism evidence="2 3">
    <name type="scientific">Candidatus Wolfebacteria bacterium CG02_land_8_20_14_3_00_37_12</name>
    <dbReference type="NCBI Taxonomy" id="1975066"/>
    <lineage>
        <taxon>Bacteria</taxon>
        <taxon>Candidatus Wolfeibacteriota</taxon>
    </lineage>
</organism>
<comment type="caution">
    <text evidence="2">The sequence shown here is derived from an EMBL/GenBank/DDBJ whole genome shotgun (WGS) entry which is preliminary data.</text>
</comment>
<evidence type="ECO:0000313" key="2">
    <source>
        <dbReference type="EMBL" id="PIV31956.1"/>
    </source>
</evidence>
<name>A0A2M7CQW7_9BACT</name>
<protein>
    <submittedName>
        <fullName evidence="2">Di-trans,poly-cis-decaprenylcistransferase</fullName>
    </submittedName>
</protein>
<dbReference type="Gene3D" id="3.40.1180.10">
    <property type="entry name" value="Decaprenyl diphosphate synthase-like"/>
    <property type="match status" value="1"/>
</dbReference>
<dbReference type="Pfam" id="PF01255">
    <property type="entry name" value="Prenyltransf"/>
    <property type="match status" value="1"/>
</dbReference>
<dbReference type="InterPro" id="IPR001441">
    <property type="entry name" value="UPP_synth-like"/>
</dbReference>